<dbReference type="Pfam" id="PF01553">
    <property type="entry name" value="Acyltransferase"/>
    <property type="match status" value="1"/>
</dbReference>
<evidence type="ECO:0000256" key="4">
    <source>
        <dbReference type="SAM" id="Phobius"/>
    </source>
</evidence>
<dbReference type="GO" id="GO:0006654">
    <property type="term" value="P:phosphatidic acid biosynthetic process"/>
    <property type="evidence" value="ECO:0007669"/>
    <property type="project" value="TreeGrafter"/>
</dbReference>
<accession>A4TU45</accession>
<feature type="transmembrane region" description="Helical" evidence="4">
    <location>
        <begin position="20"/>
        <end position="45"/>
    </location>
</feature>
<organism evidence="6">
    <name type="scientific">Magnetospirillum gryphiswaldense</name>
    <dbReference type="NCBI Taxonomy" id="55518"/>
    <lineage>
        <taxon>Bacteria</taxon>
        <taxon>Pseudomonadati</taxon>
        <taxon>Pseudomonadota</taxon>
        <taxon>Alphaproteobacteria</taxon>
        <taxon>Rhodospirillales</taxon>
        <taxon>Rhodospirillaceae</taxon>
        <taxon>Magnetospirillum</taxon>
    </lineage>
</organism>
<evidence type="ECO:0000256" key="3">
    <source>
        <dbReference type="ARBA" id="ARBA00023315"/>
    </source>
</evidence>
<name>A4TU45_9PROT</name>
<dbReference type="SUPFAM" id="SSF69593">
    <property type="entry name" value="Glycerol-3-phosphate (1)-acyltransferase"/>
    <property type="match status" value="1"/>
</dbReference>
<dbReference type="PANTHER" id="PTHR10434">
    <property type="entry name" value="1-ACYL-SN-GLYCEROL-3-PHOSPHATE ACYLTRANSFERASE"/>
    <property type="match status" value="1"/>
</dbReference>
<proteinExistence type="predicted"/>
<evidence type="ECO:0000313" key="6">
    <source>
        <dbReference type="EMBL" id="CAM74152.1"/>
    </source>
</evidence>
<evidence type="ECO:0000259" key="5">
    <source>
        <dbReference type="SMART" id="SM00563"/>
    </source>
</evidence>
<keyword evidence="4" id="KW-0472">Membrane</keyword>
<dbReference type="RefSeq" id="WP_106001715.1">
    <property type="nucleotide sequence ID" value="NZ_CP027527.1"/>
</dbReference>
<keyword evidence="2 6" id="KW-0808">Transferase</keyword>
<gene>
    <name evidence="6" type="ORF">MGR_1074</name>
</gene>
<dbReference type="InterPro" id="IPR002123">
    <property type="entry name" value="Plipid/glycerol_acylTrfase"/>
</dbReference>
<dbReference type="GO" id="GO:0003841">
    <property type="term" value="F:1-acylglycerol-3-phosphate O-acyltransferase activity"/>
    <property type="evidence" value="ECO:0007669"/>
    <property type="project" value="TreeGrafter"/>
</dbReference>
<dbReference type="SMART" id="SM00563">
    <property type="entry name" value="PlsC"/>
    <property type="match status" value="1"/>
</dbReference>
<keyword evidence="3 6" id="KW-0012">Acyltransferase</keyword>
<keyword evidence="4" id="KW-1133">Transmembrane helix</keyword>
<evidence type="ECO:0000256" key="1">
    <source>
        <dbReference type="ARBA" id="ARBA00005189"/>
    </source>
</evidence>
<feature type="domain" description="Phospholipid/glycerol acyltransferase" evidence="5">
    <location>
        <begin position="93"/>
        <end position="202"/>
    </location>
</feature>
<dbReference type="PANTHER" id="PTHR10434:SF66">
    <property type="entry name" value="PHOSPHOLIPID_GLYCEROL ACYLTRANSFERASE DOMAIN-CONTAINING PROTEIN"/>
    <property type="match status" value="1"/>
</dbReference>
<sequence length="284" mass="31276">MSGGGPMRLDPGRLWRGFGTALFLSLIAVGGTLMAVTVFPLINLLTRDPGLRQRRILYAMHLAFRLYCAAIKVLRVADIDIKGGERLRHLQGALIVANHPSLLDVVMIIAATPKVQCIVKAGLWRHPLYRLTVGGAGFIRNDLEPEELVAACTRDLHAGLNLIIFPEGTRTIPGTRPKLQRGFANLAITADCPVQVLTITCDPPVLHKGNPWWRVPEKRSRFCLEVGELLDIERFTDGHIRSVAARRLVAHLDNFYLEKLGHGHAGTALEDIDRRCVEVGGSLA</sequence>
<dbReference type="AlphaFoldDB" id="A4TU45"/>
<dbReference type="EMBL" id="CU459003">
    <property type="protein sequence ID" value="CAM74152.1"/>
    <property type="molecule type" value="Genomic_DNA"/>
</dbReference>
<reference evidence="6" key="1">
    <citation type="journal article" date="2007" name="J. Bacteriol.">
        <title>Comparative genome analysis of four magnetotactic bacteria reveals a complex set of group-specific genes implicated in magnetosome biomineralization and function.</title>
        <authorList>
            <person name="Richter M."/>
            <person name="Kube M."/>
            <person name="Bazylinski D.A."/>
            <person name="Lombardot T."/>
            <person name="Gloeckner F.O."/>
            <person name="Reinhardt R."/>
            <person name="Schueler D."/>
        </authorList>
    </citation>
    <scope>NUCLEOTIDE SEQUENCE</scope>
    <source>
        <strain evidence="6">MSR-1</strain>
    </source>
</reference>
<keyword evidence="4" id="KW-0812">Transmembrane</keyword>
<evidence type="ECO:0000256" key="2">
    <source>
        <dbReference type="ARBA" id="ARBA00022679"/>
    </source>
</evidence>
<protein>
    <submittedName>
        <fullName evidence="6">1-acyl-sn-glycerol-3-phosphate acyltransferase</fullName>
    </submittedName>
</protein>
<comment type="pathway">
    <text evidence="1">Lipid metabolism.</text>
</comment>
<dbReference type="CDD" id="cd07989">
    <property type="entry name" value="LPLAT_AGPAT-like"/>
    <property type="match status" value="1"/>
</dbReference>